<name>A0A0F9C0I9_9ZZZZ</name>
<comment type="caution">
    <text evidence="1">The sequence shown here is derived from an EMBL/GenBank/DDBJ whole genome shotgun (WGS) entry which is preliminary data.</text>
</comment>
<gene>
    <name evidence="1" type="ORF">LCGC14_2462820</name>
</gene>
<dbReference type="AlphaFoldDB" id="A0A0F9C0I9"/>
<proteinExistence type="predicted"/>
<dbReference type="SUPFAM" id="SSF53300">
    <property type="entry name" value="vWA-like"/>
    <property type="match status" value="1"/>
</dbReference>
<organism evidence="1">
    <name type="scientific">marine sediment metagenome</name>
    <dbReference type="NCBI Taxonomy" id="412755"/>
    <lineage>
        <taxon>unclassified sequences</taxon>
        <taxon>metagenomes</taxon>
        <taxon>ecological metagenomes</taxon>
    </lineage>
</organism>
<feature type="non-terminal residue" evidence="1">
    <location>
        <position position="1"/>
    </location>
</feature>
<sequence>AVLKPREIIEGLLDHAVSHYIYCPWNLANHLKLYAAAKAVLKDKEMALRATDCFVDVVADTLCVGQRETSLPKIYRHLERTVLDEAIHALLQRIWGIDLGVKAYEELSSRLSRIPYWDRSSWMKGIRRFSKLIQPFLEMEKDYGNLDIPCPMGGHGLQQYSPQEIEEGLKDLALDAVSPVDFEEIVHDFEDEISGAIQPASQGSDSASAGSMDINILYYMKLAENYALPIRKVPMENSGSTYPDHHISWEVGLPYQDIDPWTSFGKFMPGITQTWKRREGQVYGKEEGVPDCMVIIDSSGSMKDLRCDLSYAVLGAACACDTYLKNDARVAVYNFGDASAGGRKILTYTRNRREIYATLCRYFAGGTKFLVEDIDALQMNRVPDIFMISDMQITNLEVLIQYFNACENRVTAVHIGNNEHVGTFCHTMDLRKNVVIYGVENKEDIPRIVLGKIHQDLY</sequence>
<dbReference type="EMBL" id="LAZR01038382">
    <property type="protein sequence ID" value="KKL19702.1"/>
    <property type="molecule type" value="Genomic_DNA"/>
</dbReference>
<reference evidence="1" key="1">
    <citation type="journal article" date="2015" name="Nature">
        <title>Complex archaea that bridge the gap between prokaryotes and eukaryotes.</title>
        <authorList>
            <person name="Spang A."/>
            <person name="Saw J.H."/>
            <person name="Jorgensen S.L."/>
            <person name="Zaremba-Niedzwiedzka K."/>
            <person name="Martijn J."/>
            <person name="Lind A.E."/>
            <person name="van Eijk R."/>
            <person name="Schleper C."/>
            <person name="Guy L."/>
            <person name="Ettema T.J."/>
        </authorList>
    </citation>
    <scope>NUCLEOTIDE SEQUENCE</scope>
</reference>
<dbReference type="InterPro" id="IPR036465">
    <property type="entry name" value="vWFA_dom_sf"/>
</dbReference>
<protein>
    <recommendedName>
        <fullName evidence="2">VWFA domain-containing protein</fullName>
    </recommendedName>
</protein>
<evidence type="ECO:0000313" key="1">
    <source>
        <dbReference type="EMBL" id="KKL19702.1"/>
    </source>
</evidence>
<evidence type="ECO:0008006" key="2">
    <source>
        <dbReference type="Google" id="ProtNLM"/>
    </source>
</evidence>
<accession>A0A0F9C0I9</accession>